<evidence type="ECO:0000313" key="2">
    <source>
        <dbReference type="EMBL" id="KAG2385599.1"/>
    </source>
</evidence>
<evidence type="ECO:0000256" key="1">
    <source>
        <dbReference type="SAM" id="MobiDB-lite"/>
    </source>
</evidence>
<dbReference type="RefSeq" id="XP_044549592.1">
    <property type="nucleotide sequence ID" value="XM_044692940.1"/>
</dbReference>
<keyword evidence="3" id="KW-1185">Reference proteome</keyword>
<name>A0AA88KL93_NAELO</name>
<dbReference type="SMART" id="SM00367">
    <property type="entry name" value="LRR_CC"/>
    <property type="match status" value="4"/>
</dbReference>
<feature type="region of interest" description="Disordered" evidence="1">
    <location>
        <begin position="1"/>
        <end position="33"/>
    </location>
</feature>
<dbReference type="Proteomes" id="UP000816034">
    <property type="component" value="Unassembled WGS sequence"/>
</dbReference>
<dbReference type="PANTHER" id="PTHR13318">
    <property type="entry name" value="PARTNER OF PAIRED, ISOFORM B-RELATED"/>
    <property type="match status" value="1"/>
</dbReference>
<gene>
    <name evidence="2" type="ORF">C9374_003414</name>
</gene>
<dbReference type="EMBL" id="PYSW02000018">
    <property type="protein sequence ID" value="KAG2385599.1"/>
    <property type="molecule type" value="Genomic_DNA"/>
</dbReference>
<feature type="compositionally biased region" description="Polar residues" evidence="1">
    <location>
        <begin position="22"/>
        <end position="33"/>
    </location>
</feature>
<dbReference type="SUPFAM" id="SSF52047">
    <property type="entry name" value="RNI-like"/>
    <property type="match status" value="1"/>
</dbReference>
<dbReference type="GO" id="GO:0031146">
    <property type="term" value="P:SCF-dependent proteasomal ubiquitin-dependent protein catabolic process"/>
    <property type="evidence" value="ECO:0007669"/>
    <property type="project" value="TreeGrafter"/>
</dbReference>
<dbReference type="InterPro" id="IPR032675">
    <property type="entry name" value="LRR_dom_sf"/>
</dbReference>
<reference evidence="2 3" key="1">
    <citation type="journal article" date="2018" name="BMC Genomics">
        <title>The genome of Naegleria lovaniensis, the basis for a comparative approach to unravel pathogenicity factors of the human pathogenic amoeba N. fowleri.</title>
        <authorList>
            <person name="Liechti N."/>
            <person name="Schurch N."/>
            <person name="Bruggmann R."/>
            <person name="Wittwer M."/>
        </authorList>
    </citation>
    <scope>NUCLEOTIDE SEQUENCE [LARGE SCALE GENOMIC DNA]</scope>
    <source>
        <strain evidence="2 3">ATCC 30569</strain>
    </source>
</reference>
<proteinExistence type="predicted"/>
<accession>A0AA88KL93</accession>
<organism evidence="2 3">
    <name type="scientific">Naegleria lovaniensis</name>
    <name type="common">Amoeba</name>
    <dbReference type="NCBI Taxonomy" id="51637"/>
    <lineage>
        <taxon>Eukaryota</taxon>
        <taxon>Discoba</taxon>
        <taxon>Heterolobosea</taxon>
        <taxon>Tetramitia</taxon>
        <taxon>Eutetramitia</taxon>
        <taxon>Vahlkampfiidae</taxon>
        <taxon>Naegleria</taxon>
    </lineage>
</organism>
<evidence type="ECO:0000313" key="3">
    <source>
        <dbReference type="Proteomes" id="UP000816034"/>
    </source>
</evidence>
<dbReference type="InterPro" id="IPR006553">
    <property type="entry name" value="Leu-rich_rpt_Cys-con_subtyp"/>
</dbReference>
<comment type="caution">
    <text evidence="2">The sequence shown here is derived from an EMBL/GenBank/DDBJ whole genome shotgun (WGS) entry which is preliminary data.</text>
</comment>
<dbReference type="PANTHER" id="PTHR13318:SF190">
    <property type="entry name" value="PARTNER OF PAIRED, ISOFORM B"/>
    <property type="match status" value="1"/>
</dbReference>
<feature type="compositionally biased region" description="Low complexity" evidence="1">
    <location>
        <begin position="1"/>
        <end position="21"/>
    </location>
</feature>
<dbReference type="PROSITE" id="PS51450">
    <property type="entry name" value="LRR"/>
    <property type="match status" value="1"/>
</dbReference>
<sequence>MLQSSPKGSSSLSDNDNSSDLKSTMNDISSQTNENSDYSILPMDVIVDILSFLILSKQSINEYCNFLQSVHNKNHHSIFNLFFGYKHWDIHKTHVVFLYRNFIVKGDLTPYESRNPSEKVEQDGFIMNYIFKHAHTLTVDYCPMTDTYCQSLRKNKRIERFTFIGNRKHYHSGLCSALRECESLKKLKLDSVYDWEFTKLFELASLTYLKLNTGMMLRDFPPQKYNFDFIVDIEENQGSIKKILKNEFSESRLKHLSLISSEGFTDEYSVSNLMKLPALEILFLENQKITKQSMRTVGQSNLREICFERCLNFSDSGMEQLMKVKLPNLTKLKLSGCGFNTSNLKKVFEPSNGEILNQLTYIELSKNQNMKDTAFSKLGSFKFENLDTVDLNHCVSLSSIGILTFMRSFSECIRTLKLRECNLDETALVTILKSCSKLQRLDLEMNNISCTNIEICEITDLSNLHYLRIEKNNLTDIEWLIALPLSNLQLPRKISNYGTMQLDRQIP</sequence>
<protein>
    <submittedName>
        <fullName evidence="2">Uncharacterized protein</fullName>
    </submittedName>
</protein>
<dbReference type="AlphaFoldDB" id="A0AA88KL93"/>
<dbReference type="InterPro" id="IPR001611">
    <property type="entry name" value="Leu-rich_rpt"/>
</dbReference>
<dbReference type="GO" id="GO:0019005">
    <property type="term" value="C:SCF ubiquitin ligase complex"/>
    <property type="evidence" value="ECO:0007669"/>
    <property type="project" value="TreeGrafter"/>
</dbReference>
<dbReference type="GeneID" id="68095869"/>
<dbReference type="Gene3D" id="3.80.10.10">
    <property type="entry name" value="Ribonuclease Inhibitor"/>
    <property type="match status" value="1"/>
</dbReference>